<evidence type="ECO:0000313" key="2">
    <source>
        <dbReference type="EMBL" id="QQT01406.1"/>
    </source>
</evidence>
<evidence type="ECO:0000313" key="3">
    <source>
        <dbReference type="Proteomes" id="UP000595254"/>
    </source>
</evidence>
<dbReference type="InterPro" id="IPR016181">
    <property type="entry name" value="Acyl_CoA_acyltransferase"/>
</dbReference>
<dbReference type="Gene3D" id="3.40.630.30">
    <property type="match status" value="1"/>
</dbReference>
<organism evidence="2 3">
    <name type="scientific">Peribacillus psychrosaccharolyticus</name>
    <name type="common">Bacillus psychrosaccharolyticus</name>
    <dbReference type="NCBI Taxonomy" id="1407"/>
    <lineage>
        <taxon>Bacteria</taxon>
        <taxon>Bacillati</taxon>
        <taxon>Bacillota</taxon>
        <taxon>Bacilli</taxon>
        <taxon>Bacillales</taxon>
        <taxon>Bacillaceae</taxon>
        <taxon>Peribacillus</taxon>
    </lineage>
</organism>
<dbReference type="PROSITE" id="PS51186">
    <property type="entry name" value="GNAT"/>
    <property type="match status" value="1"/>
</dbReference>
<reference evidence="2 3" key="1">
    <citation type="submission" date="2021-01" db="EMBL/GenBank/DDBJ databases">
        <title>FDA dAtabase for Regulatory Grade micrObial Sequences (FDA-ARGOS): Supporting development and validation of Infectious Disease Dx tests.</title>
        <authorList>
            <person name="Nelson B."/>
            <person name="Plummer A."/>
            <person name="Tallon L."/>
            <person name="Sadzewicz L."/>
            <person name="Zhao X."/>
            <person name="Boylan J."/>
            <person name="Ott S."/>
            <person name="Bowen H."/>
            <person name="Vavikolanu K."/>
            <person name="Mehta A."/>
            <person name="Aluvathingal J."/>
            <person name="Nadendla S."/>
            <person name="Myers T."/>
            <person name="Yan Y."/>
            <person name="Sichtig H."/>
        </authorList>
    </citation>
    <scope>NUCLEOTIDE SEQUENCE [LARGE SCALE GENOMIC DNA]</scope>
    <source>
        <strain evidence="2 3">FDAARGOS_1161</strain>
    </source>
</reference>
<dbReference type="RefSeq" id="WP_040375427.1">
    <property type="nucleotide sequence ID" value="NZ_CP068053.1"/>
</dbReference>
<keyword evidence="3" id="KW-1185">Reference proteome</keyword>
<dbReference type="PANTHER" id="PTHR31143">
    <property type="match status" value="1"/>
</dbReference>
<dbReference type="InterPro" id="IPR000182">
    <property type="entry name" value="GNAT_dom"/>
</dbReference>
<proteinExistence type="predicted"/>
<protein>
    <submittedName>
        <fullName evidence="2">GNAT family N-acetyltransferase</fullName>
    </submittedName>
</protein>
<dbReference type="InterPro" id="IPR027365">
    <property type="entry name" value="GNAT_acetyltra_YdfB-like"/>
</dbReference>
<dbReference type="Pfam" id="PF12746">
    <property type="entry name" value="GNAT_acetyltran"/>
    <property type="match status" value="1"/>
</dbReference>
<evidence type="ECO:0000259" key="1">
    <source>
        <dbReference type="PROSITE" id="PS51186"/>
    </source>
</evidence>
<dbReference type="AlphaFoldDB" id="A0A974S1C8"/>
<feature type="domain" description="N-acetyltransferase" evidence="1">
    <location>
        <begin position="133"/>
        <end position="257"/>
    </location>
</feature>
<gene>
    <name evidence="2" type="ORF">I6J18_05935</name>
</gene>
<dbReference type="KEGG" id="ppsr:I6J18_05935"/>
<dbReference type="GO" id="GO:0016747">
    <property type="term" value="F:acyltransferase activity, transferring groups other than amino-acyl groups"/>
    <property type="evidence" value="ECO:0007669"/>
    <property type="project" value="InterPro"/>
</dbReference>
<dbReference type="Proteomes" id="UP000595254">
    <property type="component" value="Chromosome"/>
</dbReference>
<dbReference type="EMBL" id="CP068053">
    <property type="protein sequence ID" value="QQT01406.1"/>
    <property type="molecule type" value="Genomic_DNA"/>
</dbReference>
<dbReference type="PANTHER" id="PTHR31143:SF2">
    <property type="entry name" value="FR47-LIKE DOMAIN-CONTAINING PROTEIN-RELATED"/>
    <property type="match status" value="1"/>
</dbReference>
<name>A0A974S1C8_PERPY</name>
<dbReference type="SUPFAM" id="SSF55729">
    <property type="entry name" value="Acyl-CoA N-acyltransferases (Nat)"/>
    <property type="match status" value="1"/>
</dbReference>
<sequence>MIILNENDFERVRIGLEDKEKILPTFVLSVLDQHIRGTVYADSVTPQTALIGTESGVYFVVGNENNHDFNDYLFDLYNQRKKKKLRFTLFSSNENWDCVIKNQFKDMLRQMSRYSFDYDRKKQIDDKVLPKEYSIRRINEELLVNSAEFNEDYYKEYWGTVSNFCNYGFGYCILHNGKVVSECTSIFSSRHYSEMDIATHKEYRGQGLASIIANAFIHHCLESNRIPRWDCDTGNKSSIKLAGNLGFVNPVQYSIFV</sequence>
<accession>A0A974S1C8</accession>
<dbReference type="CDD" id="cd04301">
    <property type="entry name" value="NAT_SF"/>
    <property type="match status" value="1"/>
</dbReference>